<gene>
    <name evidence="2" type="ORF">OAory_01038170</name>
</gene>
<dbReference type="InterPro" id="IPR002347">
    <property type="entry name" value="SDR_fam"/>
</dbReference>
<dbReference type="Pfam" id="PF00106">
    <property type="entry name" value="adh_short"/>
    <property type="match status" value="1"/>
</dbReference>
<dbReference type="PANTHER" id="PTHR43544">
    <property type="entry name" value="SHORT-CHAIN DEHYDROGENASE/REDUCTASE"/>
    <property type="match status" value="1"/>
</dbReference>
<evidence type="ECO:0000256" key="1">
    <source>
        <dbReference type="ARBA" id="ARBA00006484"/>
    </source>
</evidence>
<evidence type="ECO:0000313" key="2">
    <source>
        <dbReference type="EMBL" id="OOO07317.1"/>
    </source>
</evidence>
<dbReference type="InterPro" id="IPR051468">
    <property type="entry name" value="Fungal_SecMetab_SDRs"/>
</dbReference>
<comment type="caution">
    <text evidence="2">The sequence shown here is derived from an EMBL/GenBank/DDBJ whole genome shotgun (WGS) entry which is preliminary data.</text>
</comment>
<dbReference type="VEuPathDB" id="FungiDB:AO090010000006"/>
<sequence length="359" mass="39979">MSTSDPLNLNRSSHIVIVYLMASPRSGFAIVTPASRGIGFALARYLLQHTDLPIIATARRNFDNLRNRLLCGMENSAAEQRLSVFDVDVTEEPTVRSLADDIRQTHPKAPLRLALTVPGILHVEKSPSQIDAHAALESLKVNTIGPMLLMKHLTPFLPTRSSPLFDPFDGEVKLPQHAIYAMMAARVGSVSDNRMGGWYSYRASKAAVFQLAKTLDLYLEGKCADRAISLAMHPGTVKTDFTKSYQDGREMLSAEESAERLCGVLDMIKTYYASVYQLCVVLGEGLPRWTAIFSSGAHFVFYLQTLLHIPRHIHHDGIFRSMQVQVPPVSPQALHNEVGHQRDAFRILRPRNYVFGVEA</sequence>
<dbReference type="GO" id="GO:0016491">
    <property type="term" value="F:oxidoreductase activity"/>
    <property type="evidence" value="ECO:0007669"/>
    <property type="project" value="TreeGrafter"/>
</dbReference>
<reference evidence="2 3" key="1">
    <citation type="submission" date="2016-10" db="EMBL/GenBank/DDBJ databases">
        <title>Genome sequencing of Aspergillus oryzae BCC7051.</title>
        <authorList>
            <person name="Thammarongtham C."/>
            <person name="Vorapreeda T."/>
            <person name="Nookaew I."/>
            <person name="Srisuk T."/>
            <person name="Land M."/>
            <person name="Jeennor S."/>
            <person name="Laoteng K."/>
        </authorList>
    </citation>
    <scope>NUCLEOTIDE SEQUENCE [LARGE SCALE GENOMIC DNA]</scope>
    <source>
        <strain evidence="2 3">BCC7051</strain>
    </source>
</reference>
<dbReference type="Gene3D" id="3.40.50.720">
    <property type="entry name" value="NAD(P)-binding Rossmann-like Domain"/>
    <property type="match status" value="1"/>
</dbReference>
<dbReference type="eggNOG" id="KOG1611">
    <property type="taxonomic scope" value="Eukaryota"/>
</dbReference>
<dbReference type="EMBL" id="MKZY01000006">
    <property type="protein sequence ID" value="OOO07317.1"/>
    <property type="molecule type" value="Genomic_DNA"/>
</dbReference>
<dbReference type="GO" id="GO:0005737">
    <property type="term" value="C:cytoplasm"/>
    <property type="evidence" value="ECO:0007669"/>
    <property type="project" value="TreeGrafter"/>
</dbReference>
<comment type="similarity">
    <text evidence="1">Belongs to the short-chain dehydrogenases/reductases (SDR) family.</text>
</comment>
<name>A0A1S9DDZ9_ASPOZ</name>
<dbReference type="AlphaFoldDB" id="A0A1S9DDZ9"/>
<dbReference type="PANTHER" id="PTHR43544:SF12">
    <property type="entry name" value="NAD(P)-BINDING ROSSMANN-FOLD SUPERFAMILY PROTEIN"/>
    <property type="match status" value="1"/>
</dbReference>
<accession>A0A1S9DDZ9</accession>
<dbReference type="InterPro" id="IPR036291">
    <property type="entry name" value="NAD(P)-bd_dom_sf"/>
</dbReference>
<dbReference type="PRINTS" id="PR00081">
    <property type="entry name" value="GDHRDH"/>
</dbReference>
<evidence type="ECO:0000313" key="3">
    <source>
        <dbReference type="Proteomes" id="UP000190312"/>
    </source>
</evidence>
<organism evidence="2 3">
    <name type="scientific">Aspergillus oryzae</name>
    <name type="common">Yellow koji mold</name>
    <dbReference type="NCBI Taxonomy" id="5062"/>
    <lineage>
        <taxon>Eukaryota</taxon>
        <taxon>Fungi</taxon>
        <taxon>Dikarya</taxon>
        <taxon>Ascomycota</taxon>
        <taxon>Pezizomycotina</taxon>
        <taxon>Eurotiomycetes</taxon>
        <taxon>Eurotiomycetidae</taxon>
        <taxon>Eurotiales</taxon>
        <taxon>Aspergillaceae</taxon>
        <taxon>Aspergillus</taxon>
        <taxon>Aspergillus subgen. Circumdati</taxon>
    </lineage>
</organism>
<protein>
    <submittedName>
        <fullName evidence="2">Short-chain dehydrogenase/reductase SDR</fullName>
    </submittedName>
</protein>
<proteinExistence type="inferred from homology"/>
<dbReference type="OrthoDB" id="5296at2759"/>
<dbReference type="Proteomes" id="UP000190312">
    <property type="component" value="Unassembled WGS sequence"/>
</dbReference>
<dbReference type="SUPFAM" id="SSF51735">
    <property type="entry name" value="NAD(P)-binding Rossmann-fold domains"/>
    <property type="match status" value="1"/>
</dbReference>